<comment type="caution">
    <text evidence="3">The sequence shown here is derived from an EMBL/GenBank/DDBJ whole genome shotgun (WGS) entry which is preliminary data.</text>
</comment>
<dbReference type="InterPro" id="IPR050179">
    <property type="entry name" value="Trans_hexapeptide_repeat"/>
</dbReference>
<dbReference type="InterPro" id="IPR001451">
    <property type="entry name" value="Hexapep"/>
</dbReference>
<protein>
    <submittedName>
        <fullName evidence="3">CatB-related O-acetyltransferase</fullName>
    </submittedName>
</protein>
<dbReference type="GO" id="GO:0016740">
    <property type="term" value="F:transferase activity"/>
    <property type="evidence" value="ECO:0007669"/>
    <property type="project" value="UniProtKB-KW"/>
</dbReference>
<keyword evidence="1" id="KW-0808">Transferase</keyword>
<dbReference type="PANTHER" id="PTHR43300:SF11">
    <property type="entry name" value="ACETYLTRANSFERASE RV3034C-RELATED"/>
    <property type="match status" value="1"/>
</dbReference>
<dbReference type="InterPro" id="IPR018357">
    <property type="entry name" value="Hexapep_transf_CS"/>
</dbReference>
<gene>
    <name evidence="3" type="ORF">NQ032_08235</name>
</gene>
<accession>A0AAW5LN41</accession>
<proteinExistence type="predicted"/>
<dbReference type="RefSeq" id="WP_145425641.1">
    <property type="nucleotide sequence ID" value="NZ_JANILD010000003.1"/>
</dbReference>
<reference evidence="3" key="1">
    <citation type="submission" date="2022-07" db="EMBL/GenBank/DDBJ databases">
        <title>Bacterial species isolated from the porcine tonsil microbiota.</title>
        <authorList>
            <person name="Oliveira I.M.F."/>
        </authorList>
    </citation>
    <scope>NUCLEOTIDE SEQUENCE</scope>
    <source>
        <strain evidence="3">8QC2O2</strain>
    </source>
</reference>
<dbReference type="CDD" id="cd03349">
    <property type="entry name" value="LbH_XAT"/>
    <property type="match status" value="1"/>
</dbReference>
<organism evidence="3 4">
    <name type="scientific">Mammaliicoccus sciuri</name>
    <name type="common">Staphylococcus sciuri</name>
    <dbReference type="NCBI Taxonomy" id="1296"/>
    <lineage>
        <taxon>Bacteria</taxon>
        <taxon>Bacillati</taxon>
        <taxon>Bacillota</taxon>
        <taxon>Bacilli</taxon>
        <taxon>Bacillales</taxon>
        <taxon>Staphylococcaceae</taxon>
        <taxon>Mammaliicoccus</taxon>
    </lineage>
</organism>
<dbReference type="SUPFAM" id="SSF51161">
    <property type="entry name" value="Trimeric LpxA-like enzymes"/>
    <property type="match status" value="1"/>
</dbReference>
<dbReference type="AlphaFoldDB" id="A0AAW5LN41"/>
<evidence type="ECO:0000256" key="2">
    <source>
        <dbReference type="ARBA" id="ARBA00022737"/>
    </source>
</evidence>
<dbReference type="Pfam" id="PF00132">
    <property type="entry name" value="Hexapep"/>
    <property type="match status" value="1"/>
</dbReference>
<dbReference type="Gene3D" id="2.160.10.10">
    <property type="entry name" value="Hexapeptide repeat proteins"/>
    <property type="match status" value="1"/>
</dbReference>
<dbReference type="InterPro" id="IPR011004">
    <property type="entry name" value="Trimer_LpxA-like_sf"/>
</dbReference>
<sequence>MRLLIKIFHRIIRIIIFKKGIYGEIGIHNKFSKPVFVSELTSLGSYNYIGPYSMLNNSVIGNFCSIGPSVKIGQAEHSKKFWTTSQLISKELINHSLQTKKTVIGSDVWLAANVVVLQGVKIGNGAIVGANAVVNKDVPPYGIVVGVPAMLIGYRFDENTIERLENTNWYNQKLKTAKKILKNFSEYRDALI</sequence>
<keyword evidence="2" id="KW-0677">Repeat</keyword>
<dbReference type="PROSITE" id="PS00101">
    <property type="entry name" value="HEXAPEP_TRANSFERASES"/>
    <property type="match status" value="1"/>
</dbReference>
<evidence type="ECO:0000256" key="1">
    <source>
        <dbReference type="ARBA" id="ARBA00022679"/>
    </source>
</evidence>
<dbReference type="Proteomes" id="UP001204068">
    <property type="component" value="Unassembled WGS sequence"/>
</dbReference>
<evidence type="ECO:0000313" key="3">
    <source>
        <dbReference type="EMBL" id="MCQ9303587.1"/>
    </source>
</evidence>
<dbReference type="EMBL" id="JANILD010000003">
    <property type="protein sequence ID" value="MCQ9303587.1"/>
    <property type="molecule type" value="Genomic_DNA"/>
</dbReference>
<dbReference type="PANTHER" id="PTHR43300">
    <property type="entry name" value="ACETYLTRANSFERASE"/>
    <property type="match status" value="1"/>
</dbReference>
<name>A0AAW5LN41_MAMSC</name>
<evidence type="ECO:0000313" key="4">
    <source>
        <dbReference type="Proteomes" id="UP001204068"/>
    </source>
</evidence>